<gene>
    <name evidence="2" type="ORF">GCM10011594_38560</name>
</gene>
<dbReference type="Gene3D" id="2.30.40.10">
    <property type="entry name" value="Urease, subunit C, domain 1"/>
    <property type="match status" value="1"/>
</dbReference>
<feature type="compositionally biased region" description="Low complexity" evidence="1">
    <location>
        <begin position="130"/>
        <end position="142"/>
    </location>
</feature>
<evidence type="ECO:0000313" key="2">
    <source>
        <dbReference type="EMBL" id="GGM14846.1"/>
    </source>
</evidence>
<dbReference type="Proteomes" id="UP000655208">
    <property type="component" value="Unassembled WGS sequence"/>
</dbReference>
<keyword evidence="3" id="KW-1185">Reference proteome</keyword>
<proteinExistence type="predicted"/>
<feature type="region of interest" description="Disordered" evidence="1">
    <location>
        <begin position="20"/>
        <end position="71"/>
    </location>
</feature>
<evidence type="ECO:0008006" key="4">
    <source>
        <dbReference type="Google" id="ProtNLM"/>
    </source>
</evidence>
<sequence length="164" mass="17098">MTSLTWPSLPSTRAAVAFDTRAADATSLTVTAPDSEPTTPRPHRPTEHETGRSGTADAPLTSGPQAPRSGVLRAGYDADVIAVTADPVRDISVLSTPANIAQVRKGGQAQKQPALPVGETGWRRCRRPARTAAALTRRGAPGPAVPRRRPGGAARVRAAARCAR</sequence>
<dbReference type="GO" id="GO:0016810">
    <property type="term" value="F:hydrolase activity, acting on carbon-nitrogen (but not peptide) bonds"/>
    <property type="evidence" value="ECO:0007669"/>
    <property type="project" value="InterPro"/>
</dbReference>
<feature type="compositionally biased region" description="Low complexity" evidence="1">
    <location>
        <begin position="151"/>
        <end position="164"/>
    </location>
</feature>
<accession>A0A917WM97</accession>
<name>A0A917WM97_9ACTN</name>
<comment type="caution">
    <text evidence="2">The sequence shown here is derived from an EMBL/GenBank/DDBJ whole genome shotgun (WGS) entry which is preliminary data.</text>
</comment>
<dbReference type="AlphaFoldDB" id="A0A917WM97"/>
<protein>
    <recommendedName>
        <fullName evidence="4">Amidohydrolase-related domain-containing protein</fullName>
    </recommendedName>
</protein>
<dbReference type="EMBL" id="BMNA01000013">
    <property type="protein sequence ID" value="GGM14846.1"/>
    <property type="molecule type" value="Genomic_DNA"/>
</dbReference>
<reference evidence="2" key="2">
    <citation type="submission" date="2020-09" db="EMBL/GenBank/DDBJ databases">
        <authorList>
            <person name="Sun Q."/>
            <person name="Zhou Y."/>
        </authorList>
    </citation>
    <scope>NUCLEOTIDE SEQUENCE</scope>
    <source>
        <strain evidence="2">CGMCC 4.7308</strain>
    </source>
</reference>
<organism evidence="2 3">
    <name type="scientific">Nakamurella endophytica</name>
    <dbReference type="NCBI Taxonomy" id="1748367"/>
    <lineage>
        <taxon>Bacteria</taxon>
        <taxon>Bacillati</taxon>
        <taxon>Actinomycetota</taxon>
        <taxon>Actinomycetes</taxon>
        <taxon>Nakamurellales</taxon>
        <taxon>Nakamurellaceae</taxon>
        <taxon>Nakamurella</taxon>
    </lineage>
</organism>
<reference evidence="2" key="1">
    <citation type="journal article" date="2014" name="Int. J. Syst. Evol. Microbiol.">
        <title>Complete genome sequence of Corynebacterium casei LMG S-19264T (=DSM 44701T), isolated from a smear-ripened cheese.</title>
        <authorList>
            <consortium name="US DOE Joint Genome Institute (JGI-PGF)"/>
            <person name="Walter F."/>
            <person name="Albersmeier A."/>
            <person name="Kalinowski J."/>
            <person name="Ruckert C."/>
        </authorList>
    </citation>
    <scope>NUCLEOTIDE SEQUENCE</scope>
    <source>
        <strain evidence="2">CGMCC 4.7308</strain>
    </source>
</reference>
<dbReference type="InterPro" id="IPR011059">
    <property type="entry name" value="Metal-dep_hydrolase_composite"/>
</dbReference>
<dbReference type="SUPFAM" id="SSF51338">
    <property type="entry name" value="Composite domain of metallo-dependent hydrolases"/>
    <property type="match status" value="1"/>
</dbReference>
<evidence type="ECO:0000313" key="3">
    <source>
        <dbReference type="Proteomes" id="UP000655208"/>
    </source>
</evidence>
<feature type="region of interest" description="Disordered" evidence="1">
    <location>
        <begin position="129"/>
        <end position="164"/>
    </location>
</feature>
<evidence type="ECO:0000256" key="1">
    <source>
        <dbReference type="SAM" id="MobiDB-lite"/>
    </source>
</evidence>